<organism evidence="4 5">
    <name type="scientific">Nocardioides daeguensis</name>
    <dbReference type="NCBI Taxonomy" id="908359"/>
    <lineage>
        <taxon>Bacteria</taxon>
        <taxon>Bacillati</taxon>
        <taxon>Actinomycetota</taxon>
        <taxon>Actinomycetes</taxon>
        <taxon>Propionibacteriales</taxon>
        <taxon>Nocardioidaceae</taxon>
        <taxon>Nocardioides</taxon>
    </lineage>
</organism>
<protein>
    <submittedName>
        <fullName evidence="4">Helix-turn-helix domain-containing protein</fullName>
    </submittedName>
</protein>
<dbReference type="Proteomes" id="UP001500301">
    <property type="component" value="Unassembled WGS sequence"/>
</dbReference>
<accession>A0ABP6USF5</accession>
<dbReference type="SUPFAM" id="SSF46689">
    <property type="entry name" value="Homeodomain-like"/>
    <property type="match status" value="2"/>
</dbReference>
<keyword evidence="2" id="KW-0804">Transcription</keyword>
<dbReference type="PANTHER" id="PTHR43130:SF3">
    <property type="entry name" value="HTH-TYPE TRANSCRIPTIONAL REGULATOR RV1931C"/>
    <property type="match status" value="1"/>
</dbReference>
<dbReference type="InterPro" id="IPR029062">
    <property type="entry name" value="Class_I_gatase-like"/>
</dbReference>
<evidence type="ECO:0000259" key="3">
    <source>
        <dbReference type="PROSITE" id="PS01124"/>
    </source>
</evidence>
<reference evidence="5" key="1">
    <citation type="journal article" date="2019" name="Int. J. Syst. Evol. Microbiol.">
        <title>The Global Catalogue of Microorganisms (GCM) 10K type strain sequencing project: providing services to taxonomists for standard genome sequencing and annotation.</title>
        <authorList>
            <consortium name="The Broad Institute Genomics Platform"/>
            <consortium name="The Broad Institute Genome Sequencing Center for Infectious Disease"/>
            <person name="Wu L."/>
            <person name="Ma J."/>
        </authorList>
    </citation>
    <scope>NUCLEOTIDE SEQUENCE [LARGE SCALE GENOMIC DNA]</scope>
    <source>
        <strain evidence="5">JCM 17460</strain>
    </source>
</reference>
<proteinExistence type="predicted"/>
<dbReference type="Gene3D" id="1.10.10.60">
    <property type="entry name" value="Homeodomain-like"/>
    <property type="match status" value="1"/>
</dbReference>
<keyword evidence="1" id="KW-0805">Transcription regulation</keyword>
<keyword evidence="5" id="KW-1185">Reference proteome</keyword>
<dbReference type="SUPFAM" id="SSF52317">
    <property type="entry name" value="Class I glutamine amidotransferase-like"/>
    <property type="match status" value="1"/>
</dbReference>
<name>A0ABP6USF5_9ACTN</name>
<gene>
    <name evidence="4" type="ORF">GCM10022263_05850</name>
</gene>
<dbReference type="InterPro" id="IPR009057">
    <property type="entry name" value="Homeodomain-like_sf"/>
</dbReference>
<evidence type="ECO:0000256" key="1">
    <source>
        <dbReference type="ARBA" id="ARBA00023015"/>
    </source>
</evidence>
<dbReference type="InterPro" id="IPR018060">
    <property type="entry name" value="HTH_AraC"/>
</dbReference>
<dbReference type="InterPro" id="IPR002818">
    <property type="entry name" value="DJ-1/PfpI"/>
</dbReference>
<feature type="domain" description="HTH araC/xylS-type" evidence="3">
    <location>
        <begin position="283"/>
        <end position="381"/>
    </location>
</feature>
<comment type="caution">
    <text evidence="4">The sequence shown here is derived from an EMBL/GenBank/DDBJ whole genome shotgun (WGS) entry which is preliminary data.</text>
</comment>
<evidence type="ECO:0000313" key="4">
    <source>
        <dbReference type="EMBL" id="GAA3520769.1"/>
    </source>
</evidence>
<sequence>MGRRAVGVGAVVGVEAVAVGPGGEDAEAHEEQEEEECADHGRNHAFTLILPPVAEKSVFVDFLPYPCDSGRVLTNVAVIAFDGVAPFELGILCEAFGIDRTDDGVPAIDFAVCAEDDRPMRTSMGFTLQAAHGLDRVAEADLVAIPAIKGGMASDAVVDAIRAAAARGARLMSVCSGSFVLGQAGLLDGRECTTHWMHTERLQREYPLAKVVPEVLYVDAGQVVTGAGSAAGLDAALHIWRQEYGAAVANTIARRAVVPPYRDGGQAQYIARAVPDCDADTLRPLLTWILENLAEDHSVEALAKRALMSPRTFARRFRDETGTTPHHWVTRQRVNAAEELLERTEQPIEWIAGEVGFGNAATLRHHFVRVRGVSPQSYRRQFAC</sequence>
<dbReference type="PROSITE" id="PS01124">
    <property type="entry name" value="HTH_ARAC_FAMILY_2"/>
    <property type="match status" value="1"/>
</dbReference>
<evidence type="ECO:0000256" key="2">
    <source>
        <dbReference type="ARBA" id="ARBA00023163"/>
    </source>
</evidence>
<dbReference type="PANTHER" id="PTHR43130">
    <property type="entry name" value="ARAC-FAMILY TRANSCRIPTIONAL REGULATOR"/>
    <property type="match status" value="1"/>
</dbReference>
<evidence type="ECO:0000313" key="5">
    <source>
        <dbReference type="Proteomes" id="UP001500301"/>
    </source>
</evidence>
<dbReference type="Pfam" id="PF01965">
    <property type="entry name" value="DJ-1_PfpI"/>
    <property type="match status" value="1"/>
</dbReference>
<dbReference type="EMBL" id="BAABBB010000004">
    <property type="protein sequence ID" value="GAA3520769.1"/>
    <property type="molecule type" value="Genomic_DNA"/>
</dbReference>
<dbReference type="Gene3D" id="3.40.50.880">
    <property type="match status" value="1"/>
</dbReference>
<dbReference type="CDD" id="cd03137">
    <property type="entry name" value="GATase1_AraC_1"/>
    <property type="match status" value="1"/>
</dbReference>
<dbReference type="SMART" id="SM00342">
    <property type="entry name" value="HTH_ARAC"/>
    <property type="match status" value="1"/>
</dbReference>
<dbReference type="InterPro" id="IPR052158">
    <property type="entry name" value="INH-QAR"/>
</dbReference>
<dbReference type="Pfam" id="PF12833">
    <property type="entry name" value="HTH_18"/>
    <property type="match status" value="1"/>
</dbReference>